<comment type="caution">
    <text evidence="14">The sequence shown here is derived from an EMBL/GenBank/DDBJ whole genome shotgun (WGS) entry which is preliminary data.</text>
</comment>
<comment type="catalytic activity">
    <reaction evidence="1">
        <text>ATP + protein L-histidine = ADP + protein N-phospho-L-histidine.</text>
        <dbReference type="EC" id="2.7.13.3"/>
    </reaction>
</comment>
<evidence type="ECO:0000256" key="2">
    <source>
        <dbReference type="ARBA" id="ARBA00012438"/>
    </source>
</evidence>
<accession>A0A8J7M371</accession>
<dbReference type="CDD" id="cd00082">
    <property type="entry name" value="HisKA"/>
    <property type="match status" value="1"/>
</dbReference>
<dbReference type="InterPro" id="IPR000700">
    <property type="entry name" value="PAS-assoc_C"/>
</dbReference>
<feature type="transmembrane region" description="Helical" evidence="10">
    <location>
        <begin position="145"/>
        <end position="164"/>
    </location>
</feature>
<evidence type="ECO:0000313" key="14">
    <source>
        <dbReference type="EMBL" id="MBJ6727909.1"/>
    </source>
</evidence>
<dbReference type="NCBIfam" id="TIGR00229">
    <property type="entry name" value="sensory_box"/>
    <property type="match status" value="2"/>
</dbReference>
<dbReference type="Gene3D" id="3.30.565.10">
    <property type="entry name" value="Histidine kinase-like ATPase, C-terminal domain"/>
    <property type="match status" value="1"/>
</dbReference>
<dbReference type="EMBL" id="JAEMHM010000032">
    <property type="protein sequence ID" value="MBJ6727909.1"/>
    <property type="molecule type" value="Genomic_DNA"/>
</dbReference>
<dbReference type="Gene3D" id="1.10.287.130">
    <property type="match status" value="1"/>
</dbReference>
<dbReference type="InterPro" id="IPR004358">
    <property type="entry name" value="Sig_transdc_His_kin-like_C"/>
</dbReference>
<feature type="coiled-coil region" evidence="9">
    <location>
        <begin position="824"/>
        <end position="851"/>
    </location>
</feature>
<evidence type="ECO:0000256" key="3">
    <source>
        <dbReference type="ARBA" id="ARBA00022553"/>
    </source>
</evidence>
<protein>
    <recommendedName>
        <fullName evidence="2">histidine kinase</fullName>
        <ecNumber evidence="2">2.7.13.3</ecNumber>
    </recommendedName>
</protein>
<dbReference type="CDD" id="cd00130">
    <property type="entry name" value="PAS"/>
    <property type="match status" value="2"/>
</dbReference>
<proteinExistence type="predicted"/>
<keyword evidence="9" id="KW-0175">Coiled coil</keyword>
<evidence type="ECO:0000313" key="15">
    <source>
        <dbReference type="Proteomes" id="UP000636888"/>
    </source>
</evidence>
<dbReference type="AlphaFoldDB" id="A0A8J7M371"/>
<keyword evidence="4" id="KW-0808">Transferase</keyword>
<reference evidence="14" key="1">
    <citation type="submission" date="2020-12" db="EMBL/GenBank/DDBJ databases">
        <title>Geomonas sp. Red875, isolated from river sediment.</title>
        <authorList>
            <person name="Xu Z."/>
            <person name="Zhang Z."/>
            <person name="Masuda Y."/>
            <person name="Itoh H."/>
            <person name="Senoo K."/>
        </authorList>
    </citation>
    <scope>NUCLEOTIDE SEQUENCE</scope>
    <source>
        <strain evidence="14">Red875</strain>
    </source>
</reference>
<keyword evidence="10" id="KW-0472">Membrane</keyword>
<evidence type="ECO:0000259" key="12">
    <source>
        <dbReference type="PROSITE" id="PS50112"/>
    </source>
</evidence>
<dbReference type="PROSITE" id="PS50112">
    <property type="entry name" value="PAS"/>
    <property type="match status" value="2"/>
</dbReference>
<dbReference type="SUPFAM" id="SSF47384">
    <property type="entry name" value="Homodimeric domain of signal transducing histidine kinase"/>
    <property type="match status" value="1"/>
</dbReference>
<dbReference type="PANTHER" id="PTHR43065:SF46">
    <property type="entry name" value="C4-DICARBOXYLATE TRANSPORT SENSOR PROTEIN DCTB"/>
    <property type="match status" value="1"/>
</dbReference>
<dbReference type="InterPro" id="IPR035965">
    <property type="entry name" value="PAS-like_dom_sf"/>
</dbReference>
<feature type="domain" description="PAS" evidence="12">
    <location>
        <begin position="695"/>
        <end position="765"/>
    </location>
</feature>
<feature type="domain" description="Histidine kinase" evidence="11">
    <location>
        <begin position="885"/>
        <end position="1098"/>
    </location>
</feature>
<keyword evidence="7" id="KW-0067">ATP-binding</keyword>
<dbReference type="SUPFAM" id="SSF55785">
    <property type="entry name" value="PYP-like sensor domain (PAS domain)"/>
    <property type="match status" value="2"/>
</dbReference>
<dbReference type="InterPro" id="IPR003661">
    <property type="entry name" value="HisK_dim/P_dom"/>
</dbReference>
<sequence>MTESSDTVCRQRSATQEGFLLALLCLGAFLGNWCPIHVVLNVEILTGSIFVMLAIGRFGMGGAALAGAIAATATIFTWGHPFSAIVLFLEALAVALCKRRRWGNLVLADTVFWIVAGMPLIFLFYGGVLRSPPHITLLIALKESVNGLLNALLATAILYGQLLMRNRTPFPQNAIPLREIIFTALVAITILPSIGELFHEMIENVDDAEAEMNSQVTIVATNADRLLGAAAASSMQGVIALAQLVRVPEHQSRSQLQHEVETLKLGIPSLLLMAAFDRNGTCMARAPAAVPSTDPLVTGCTASAAELTQLQRTLQPLVGGTARVGGAASGAVVPVFAPIVINGSYRGYCAGAVNLDVFSMRLGTLLNQPRTEISVVDRRGSVVVSTGKRFRPRERFVWPESNGARYARQGGYHLQDQTPGSARIMARGAEKVMVREIPASARTPWHIVVERPLAPLVTEVAEKINDQLLLLWGTTLLILPVSRVLSRLLSNSLGRLEQTAAAIPARLGQGISDWPGSRIREVQSLSTHIQVVADALTATFREVTALNQTLEQRIEERTSELRASSERLQNLSLQVPGAFFQFQLFPDGRSTFPYVSRAIEELYEVTPEELARDGSRLLKLIHPDDLPGYLASVEESRHSGRPWQHEFRVVLPAQGVRWRLGSARPQQQDDGSILWHGFITDVSDRKFIEQELAESELRYRNIIESSPNLIVIQEKGKIVFVNPAAVRKLGARSADDLLGTPLLARLHPQDREISRQRVEKVQREQISVPPRELRLLRLDGDVTIVEAVMMPIQQQGRPAVLSIAVDVTARKRAEELLYQQTTLLEEEVHERQRAEQALAQKQMQLAVLNCSLEKRVAEELAKSREKDQILISQSRMAAMGEMIGNIAHQWRQPLNALDLLIANMADAYHFGEMDEAYLEKATAEGNRLIQKMSSTINDFRNFFRPDREVVAFSAAQQIREAISLVESSFGNDQIRIQVQGVPDLRLAGFPNQFSQVLLNLLTNAKEAIKGRGEGAGDIVISLQMDGGKGCITVRDSGGGIPDAVLPRIFEPYFSTKQGGTGIGLYMSKMIIERNMNGNLRARNVAGGAEFAVFAPLAGESANGSNA</sequence>
<evidence type="ECO:0000256" key="9">
    <source>
        <dbReference type="SAM" id="Coils"/>
    </source>
</evidence>
<dbReference type="EC" id="2.7.13.3" evidence="2"/>
<dbReference type="InterPro" id="IPR036890">
    <property type="entry name" value="HATPase_C_sf"/>
</dbReference>
<keyword evidence="6" id="KW-0418">Kinase</keyword>
<evidence type="ECO:0000256" key="7">
    <source>
        <dbReference type="ARBA" id="ARBA00022840"/>
    </source>
</evidence>
<feature type="transmembrane region" description="Helical" evidence="10">
    <location>
        <begin position="49"/>
        <end position="72"/>
    </location>
</feature>
<dbReference type="GO" id="GO:0000155">
    <property type="term" value="F:phosphorelay sensor kinase activity"/>
    <property type="evidence" value="ECO:0007669"/>
    <property type="project" value="InterPro"/>
</dbReference>
<evidence type="ECO:0000256" key="4">
    <source>
        <dbReference type="ARBA" id="ARBA00022679"/>
    </source>
</evidence>
<gene>
    <name evidence="14" type="ORF">JFN93_24630</name>
</gene>
<feature type="transmembrane region" description="Helical" evidence="10">
    <location>
        <begin position="176"/>
        <end position="195"/>
    </location>
</feature>
<evidence type="ECO:0000256" key="10">
    <source>
        <dbReference type="SAM" id="Phobius"/>
    </source>
</evidence>
<dbReference type="InterPro" id="IPR001610">
    <property type="entry name" value="PAC"/>
</dbReference>
<dbReference type="Pfam" id="PF08447">
    <property type="entry name" value="PAS_3"/>
    <property type="match status" value="1"/>
</dbReference>
<evidence type="ECO:0000256" key="1">
    <source>
        <dbReference type="ARBA" id="ARBA00000085"/>
    </source>
</evidence>
<evidence type="ECO:0000259" key="13">
    <source>
        <dbReference type="PROSITE" id="PS50113"/>
    </source>
</evidence>
<keyword evidence="15" id="KW-1185">Reference proteome</keyword>
<dbReference type="SMART" id="SM00388">
    <property type="entry name" value="HisKA"/>
    <property type="match status" value="1"/>
</dbReference>
<dbReference type="PRINTS" id="PR00344">
    <property type="entry name" value="BCTRLSENSOR"/>
</dbReference>
<feature type="coiled-coil region" evidence="9">
    <location>
        <begin position="547"/>
        <end position="574"/>
    </location>
</feature>
<evidence type="ECO:0000256" key="5">
    <source>
        <dbReference type="ARBA" id="ARBA00022741"/>
    </source>
</evidence>
<keyword evidence="5" id="KW-0547">Nucleotide-binding</keyword>
<name>A0A8J7M371_9BACT</name>
<dbReference type="Gene3D" id="3.30.450.20">
    <property type="entry name" value="PAS domain"/>
    <property type="match status" value="2"/>
</dbReference>
<dbReference type="SMART" id="SM00387">
    <property type="entry name" value="HATPase_c"/>
    <property type="match status" value="1"/>
</dbReference>
<dbReference type="Pfam" id="PF02518">
    <property type="entry name" value="HATPase_c"/>
    <property type="match status" value="1"/>
</dbReference>
<dbReference type="Proteomes" id="UP000636888">
    <property type="component" value="Unassembled WGS sequence"/>
</dbReference>
<feature type="transmembrane region" description="Helical" evidence="10">
    <location>
        <begin position="20"/>
        <end position="42"/>
    </location>
</feature>
<dbReference type="InterPro" id="IPR005467">
    <property type="entry name" value="His_kinase_dom"/>
</dbReference>
<evidence type="ECO:0000259" key="11">
    <source>
        <dbReference type="PROSITE" id="PS50109"/>
    </source>
</evidence>
<evidence type="ECO:0000256" key="6">
    <source>
        <dbReference type="ARBA" id="ARBA00022777"/>
    </source>
</evidence>
<dbReference type="PROSITE" id="PS50113">
    <property type="entry name" value="PAC"/>
    <property type="match status" value="1"/>
</dbReference>
<dbReference type="Pfam" id="PF13426">
    <property type="entry name" value="PAS_9"/>
    <property type="match status" value="1"/>
</dbReference>
<dbReference type="GO" id="GO:0005524">
    <property type="term" value="F:ATP binding"/>
    <property type="evidence" value="ECO:0007669"/>
    <property type="project" value="UniProtKB-KW"/>
</dbReference>
<evidence type="ECO:0000256" key="8">
    <source>
        <dbReference type="ARBA" id="ARBA00023012"/>
    </source>
</evidence>
<feature type="domain" description="PAC" evidence="13">
    <location>
        <begin position="769"/>
        <end position="819"/>
    </location>
</feature>
<dbReference type="SUPFAM" id="SSF55874">
    <property type="entry name" value="ATPase domain of HSP90 chaperone/DNA topoisomerase II/histidine kinase"/>
    <property type="match status" value="1"/>
</dbReference>
<keyword evidence="10" id="KW-1133">Transmembrane helix</keyword>
<dbReference type="InterPro" id="IPR013655">
    <property type="entry name" value="PAS_fold_3"/>
</dbReference>
<dbReference type="SMART" id="SM00091">
    <property type="entry name" value="PAS"/>
    <property type="match status" value="2"/>
</dbReference>
<keyword evidence="8" id="KW-0902">Two-component regulatory system</keyword>
<dbReference type="SMART" id="SM00086">
    <property type="entry name" value="PAC"/>
    <property type="match status" value="2"/>
</dbReference>
<dbReference type="InterPro" id="IPR003594">
    <property type="entry name" value="HATPase_dom"/>
</dbReference>
<feature type="transmembrane region" description="Helical" evidence="10">
    <location>
        <begin position="104"/>
        <end position="125"/>
    </location>
</feature>
<feature type="domain" description="PAS" evidence="12">
    <location>
        <begin position="587"/>
        <end position="640"/>
    </location>
</feature>
<keyword evidence="10" id="KW-0812">Transmembrane</keyword>
<dbReference type="PANTHER" id="PTHR43065">
    <property type="entry name" value="SENSOR HISTIDINE KINASE"/>
    <property type="match status" value="1"/>
</dbReference>
<keyword evidence="3" id="KW-0597">Phosphoprotein</keyword>
<organism evidence="14 15">
    <name type="scientific">Geomesophilobacter sediminis</name>
    <dbReference type="NCBI Taxonomy" id="2798584"/>
    <lineage>
        <taxon>Bacteria</taxon>
        <taxon>Pseudomonadati</taxon>
        <taxon>Thermodesulfobacteriota</taxon>
        <taxon>Desulfuromonadia</taxon>
        <taxon>Geobacterales</taxon>
        <taxon>Geobacteraceae</taxon>
        <taxon>Geomesophilobacter</taxon>
    </lineage>
</organism>
<feature type="transmembrane region" description="Helical" evidence="10">
    <location>
        <begin position="78"/>
        <end position="97"/>
    </location>
</feature>
<dbReference type="InterPro" id="IPR036097">
    <property type="entry name" value="HisK_dim/P_sf"/>
</dbReference>
<dbReference type="RefSeq" id="WP_199387048.1">
    <property type="nucleotide sequence ID" value="NZ_JAEMHM010000032.1"/>
</dbReference>
<dbReference type="InterPro" id="IPR000014">
    <property type="entry name" value="PAS"/>
</dbReference>
<dbReference type="PROSITE" id="PS50109">
    <property type="entry name" value="HIS_KIN"/>
    <property type="match status" value="1"/>
</dbReference>